<evidence type="ECO:0000256" key="1">
    <source>
        <dbReference type="SAM" id="Phobius"/>
    </source>
</evidence>
<keyword evidence="1" id="KW-0472">Membrane</keyword>
<dbReference type="AlphaFoldDB" id="A0A969PRX6"/>
<organism evidence="2 3">
    <name type="scientific">Alkalicoccus luteus</name>
    <dbReference type="NCBI Taxonomy" id="1237094"/>
    <lineage>
        <taxon>Bacteria</taxon>
        <taxon>Bacillati</taxon>
        <taxon>Bacillota</taxon>
        <taxon>Bacilli</taxon>
        <taxon>Bacillales</taxon>
        <taxon>Bacillaceae</taxon>
        <taxon>Alkalicoccus</taxon>
    </lineage>
</organism>
<feature type="transmembrane region" description="Helical" evidence="1">
    <location>
        <begin position="33"/>
        <end position="52"/>
    </location>
</feature>
<evidence type="ECO:0000313" key="2">
    <source>
        <dbReference type="EMBL" id="NJP39320.1"/>
    </source>
</evidence>
<keyword evidence="1" id="KW-1133">Transmembrane helix</keyword>
<keyword evidence="3" id="KW-1185">Reference proteome</keyword>
<comment type="caution">
    <text evidence="2">The sequence shown here is derived from an EMBL/GenBank/DDBJ whole genome shotgun (WGS) entry which is preliminary data.</text>
</comment>
<dbReference type="EMBL" id="JAATHJ010000047">
    <property type="protein sequence ID" value="NJP39320.1"/>
    <property type="molecule type" value="Genomic_DNA"/>
</dbReference>
<sequence length="68" mass="7829">MKNVFVFVFIIVGGGIAIRSIYNYIRFDESDWTPAILAAAVIVAFMLLNDWAKKPYDWNKKKNNETNS</sequence>
<accession>A0A969PRX6</accession>
<reference evidence="2 3" key="1">
    <citation type="submission" date="2020-03" db="EMBL/GenBank/DDBJ databases">
        <title>Assessment of the enzymatic potential of alkaline-tolerant lipase obtained from Bacillus luteus H11 (technogenic soil) for the bioremediation of saline soils contaminated with petroleum substances.</title>
        <authorList>
            <person name="Kalwasinska A."/>
        </authorList>
    </citation>
    <scope>NUCLEOTIDE SEQUENCE [LARGE SCALE GENOMIC DNA]</scope>
    <source>
        <strain evidence="2 3">H11</strain>
    </source>
</reference>
<dbReference type="RefSeq" id="WP_168009624.1">
    <property type="nucleotide sequence ID" value="NZ_JAATHJ010000047.1"/>
</dbReference>
<keyword evidence="1" id="KW-0812">Transmembrane</keyword>
<gene>
    <name evidence="2" type="ORF">HCN83_17250</name>
</gene>
<dbReference type="Proteomes" id="UP000752012">
    <property type="component" value="Unassembled WGS sequence"/>
</dbReference>
<proteinExistence type="predicted"/>
<name>A0A969PRX6_9BACI</name>
<protein>
    <submittedName>
        <fullName evidence="2">Uncharacterized protein</fullName>
    </submittedName>
</protein>
<evidence type="ECO:0000313" key="3">
    <source>
        <dbReference type="Proteomes" id="UP000752012"/>
    </source>
</evidence>